<proteinExistence type="predicted"/>
<comment type="caution">
    <text evidence="2">The sequence shown here is derived from an EMBL/GenBank/DDBJ whole genome shotgun (WGS) entry which is preliminary data.</text>
</comment>
<keyword evidence="1" id="KW-1133">Transmembrane helix</keyword>
<reference evidence="2 3" key="1">
    <citation type="submission" date="2020-10" db="EMBL/GenBank/DDBJ databases">
        <title>ChiBAC.</title>
        <authorList>
            <person name="Zenner C."/>
            <person name="Hitch T.C.A."/>
            <person name="Clavel T."/>
        </authorList>
    </citation>
    <scope>NUCLEOTIDE SEQUENCE [LARGE SCALE GENOMIC DNA]</scope>
    <source>
        <strain evidence="2 3">DSM 109015</strain>
    </source>
</reference>
<sequence length="131" mass="15032">MANLYSRMLKLGRILLEPDCNDDIILLGPLWLLWHGQWKDVLRAYLPLTIIWGAAFGIFSYGWGQQNKMLVLLGNAGMIAVIVVGLAINIWLFRYWHKRPVGSGRHFVQPVLWIIGVFLLVDRCMWLGSVL</sequence>
<gene>
    <name evidence="2" type="ORF">INF35_07925</name>
</gene>
<keyword evidence="1" id="KW-0812">Transmembrane</keyword>
<evidence type="ECO:0000313" key="2">
    <source>
        <dbReference type="EMBL" id="MBE5037710.1"/>
    </source>
</evidence>
<evidence type="ECO:0000313" key="3">
    <source>
        <dbReference type="Proteomes" id="UP000768567"/>
    </source>
</evidence>
<keyword evidence="1" id="KW-0472">Membrane</keyword>
<evidence type="ECO:0000256" key="1">
    <source>
        <dbReference type="SAM" id="Phobius"/>
    </source>
</evidence>
<dbReference type="EMBL" id="JADCKC010000002">
    <property type="protein sequence ID" value="MBE5037710.1"/>
    <property type="molecule type" value="Genomic_DNA"/>
</dbReference>
<keyword evidence="3" id="KW-1185">Reference proteome</keyword>
<feature type="transmembrane region" description="Helical" evidence="1">
    <location>
        <begin position="69"/>
        <end position="95"/>
    </location>
</feature>
<organism evidence="2 3">
    <name type="scientific">Gemmiger gallinarum</name>
    <dbReference type="NCBI Taxonomy" id="2779354"/>
    <lineage>
        <taxon>Bacteria</taxon>
        <taxon>Bacillati</taxon>
        <taxon>Bacillota</taxon>
        <taxon>Clostridia</taxon>
        <taxon>Eubacteriales</taxon>
        <taxon>Gemmiger</taxon>
    </lineage>
</organism>
<accession>A0ABR9R3T0</accession>
<feature type="transmembrane region" description="Helical" evidence="1">
    <location>
        <begin position="44"/>
        <end position="63"/>
    </location>
</feature>
<feature type="transmembrane region" description="Helical" evidence="1">
    <location>
        <begin position="107"/>
        <end position="128"/>
    </location>
</feature>
<dbReference type="RefSeq" id="WP_193501255.1">
    <property type="nucleotide sequence ID" value="NZ_JADCKC010000002.1"/>
</dbReference>
<name>A0ABR9R3T0_9FIRM</name>
<protein>
    <submittedName>
        <fullName evidence="2">Uncharacterized protein</fullName>
    </submittedName>
</protein>
<dbReference type="Proteomes" id="UP000768567">
    <property type="component" value="Unassembled WGS sequence"/>
</dbReference>